<protein>
    <recommendedName>
        <fullName evidence="4">DUF2141 domain-containing protein</fullName>
    </recommendedName>
</protein>
<dbReference type="Proteomes" id="UP000326857">
    <property type="component" value="Unassembled WGS sequence"/>
</dbReference>
<dbReference type="AlphaFoldDB" id="A0A5E7ZFL2"/>
<dbReference type="EMBL" id="CABVLI010000039">
    <property type="protein sequence ID" value="VVT15389.1"/>
    <property type="molecule type" value="Genomic_DNA"/>
</dbReference>
<reference evidence="2 3" key="1">
    <citation type="submission" date="2019-09" db="EMBL/GenBank/DDBJ databases">
        <authorList>
            <person name="Dittami M. S."/>
        </authorList>
    </citation>
    <scope>NUCLEOTIDE SEQUENCE [LARGE SCALE GENOMIC DNA]</scope>
    <source>
        <strain evidence="2">SPHINGO391</strain>
    </source>
</reference>
<feature type="signal peptide" evidence="1">
    <location>
        <begin position="1"/>
        <end position="19"/>
    </location>
</feature>
<evidence type="ECO:0000313" key="3">
    <source>
        <dbReference type="Proteomes" id="UP000326857"/>
    </source>
</evidence>
<feature type="chain" id="PRO_5022690209" description="DUF2141 domain-containing protein" evidence="1">
    <location>
        <begin position="20"/>
        <end position="167"/>
    </location>
</feature>
<name>A0A5E7ZFL2_9SPHN</name>
<accession>A0A5E7ZFL2</accession>
<proteinExistence type="predicted"/>
<evidence type="ECO:0000256" key="1">
    <source>
        <dbReference type="SAM" id="SignalP"/>
    </source>
</evidence>
<keyword evidence="1" id="KW-0732">Signal</keyword>
<evidence type="ECO:0000313" key="2">
    <source>
        <dbReference type="EMBL" id="VVT15389.1"/>
    </source>
</evidence>
<organism evidence="2 3">
    <name type="scientific">Sphingomonas aurantiaca</name>
    <dbReference type="NCBI Taxonomy" id="185949"/>
    <lineage>
        <taxon>Bacteria</taxon>
        <taxon>Pseudomonadati</taxon>
        <taxon>Pseudomonadota</taxon>
        <taxon>Alphaproteobacteria</taxon>
        <taxon>Sphingomonadales</taxon>
        <taxon>Sphingomonadaceae</taxon>
        <taxon>Sphingomonas</taxon>
    </lineage>
</organism>
<dbReference type="Pfam" id="PF09912">
    <property type="entry name" value="DUF2141"/>
    <property type="match status" value="1"/>
</dbReference>
<sequence length="167" mass="17585">MIMISLYLAALLSAPTASVHPIGPDAAKCAAGSSHPALLVDVTGFKNRAGTVRVRVFGGAPSRYFDKKTALLRTEIAVPRDGSVAVCMPVAQPGVYAVDVRHDYNANGKTDRNDGGGASGNPHVTLFDMLFSRKPDPKTVQVRVGNGTTIVPITLTYLQGGSIKPIR</sequence>
<gene>
    <name evidence="2" type="ORF">SPHINGO391_440335</name>
</gene>
<evidence type="ECO:0008006" key="4">
    <source>
        <dbReference type="Google" id="ProtNLM"/>
    </source>
</evidence>
<dbReference type="InterPro" id="IPR018673">
    <property type="entry name" value="DUF2141"/>
</dbReference>